<dbReference type="SUPFAM" id="SSF57196">
    <property type="entry name" value="EGF/Laminin"/>
    <property type="match status" value="2"/>
</dbReference>
<dbReference type="PROSITE" id="PS00134">
    <property type="entry name" value="TRYPSIN_HIS"/>
    <property type="match status" value="1"/>
</dbReference>
<dbReference type="InterPro" id="IPR033116">
    <property type="entry name" value="TRYPSIN_SER"/>
</dbReference>
<dbReference type="InterPro" id="IPR001314">
    <property type="entry name" value="Peptidase_S1A"/>
</dbReference>
<dbReference type="GeneID" id="121233591"/>
<comment type="caution">
    <text evidence="11">Lacks conserved residue(s) required for the propagation of feature annotation.</text>
</comment>
<keyword evidence="10" id="KW-0325">Glycoprotein</keyword>
<dbReference type="InterPro" id="IPR050442">
    <property type="entry name" value="Peptidase_S1_coag_factors"/>
</dbReference>
<dbReference type="Gene3D" id="4.10.740.10">
    <property type="entry name" value="Coagulation Factor IX"/>
    <property type="match status" value="1"/>
</dbReference>
<dbReference type="InParanoid" id="A0A663ECB9"/>
<dbReference type="PRINTS" id="PR00001">
    <property type="entry name" value="GLABLOOD"/>
</dbReference>
<dbReference type="PROSITE" id="PS50240">
    <property type="entry name" value="TRYPSIN_DOM"/>
    <property type="match status" value="1"/>
</dbReference>
<keyword evidence="7 12" id="KW-0378">Hydrolase</keyword>
<evidence type="ECO:0000256" key="8">
    <source>
        <dbReference type="ARBA" id="ARBA00022837"/>
    </source>
</evidence>
<dbReference type="PRINTS" id="PR00722">
    <property type="entry name" value="CHYMOTRYPSIN"/>
</dbReference>
<evidence type="ECO:0000256" key="6">
    <source>
        <dbReference type="ARBA" id="ARBA00022737"/>
    </source>
</evidence>
<feature type="region of interest" description="Disordered" evidence="13">
    <location>
        <begin position="275"/>
        <end position="347"/>
    </location>
</feature>
<dbReference type="InterPro" id="IPR018114">
    <property type="entry name" value="TRYPSIN_HIS"/>
</dbReference>
<evidence type="ECO:0000256" key="12">
    <source>
        <dbReference type="RuleBase" id="RU363034"/>
    </source>
</evidence>
<reference evidence="18" key="2">
    <citation type="submission" date="2025-09" db="UniProtKB">
        <authorList>
            <consortium name="Ensembl"/>
        </authorList>
    </citation>
    <scope>IDENTIFICATION</scope>
</reference>
<feature type="signal peptide" evidence="14">
    <location>
        <begin position="1"/>
        <end position="25"/>
    </location>
</feature>
<keyword evidence="9 11" id="KW-1015">Disulfide bond</keyword>
<evidence type="ECO:0000256" key="14">
    <source>
        <dbReference type="SAM" id="SignalP"/>
    </source>
</evidence>
<evidence type="ECO:0000256" key="9">
    <source>
        <dbReference type="ARBA" id="ARBA00023157"/>
    </source>
</evidence>
<evidence type="ECO:0000259" key="17">
    <source>
        <dbReference type="PROSITE" id="PS50998"/>
    </source>
</evidence>
<feature type="chain" id="PRO_5025585249" description="Coagulation factor IX" evidence="14">
    <location>
        <begin position="26"/>
        <end position="634"/>
    </location>
</feature>
<dbReference type="InterPro" id="IPR001254">
    <property type="entry name" value="Trypsin_dom"/>
</dbReference>
<feature type="domain" description="EGF-like" evidence="15">
    <location>
        <begin position="93"/>
        <end position="129"/>
    </location>
</feature>
<evidence type="ECO:0000259" key="16">
    <source>
        <dbReference type="PROSITE" id="PS50240"/>
    </source>
</evidence>
<dbReference type="Pfam" id="PF00594">
    <property type="entry name" value="Gla"/>
    <property type="match status" value="1"/>
</dbReference>
<feature type="domain" description="Peptidase S1" evidence="16">
    <location>
        <begin position="385"/>
        <end position="617"/>
    </location>
</feature>
<dbReference type="SUPFAM" id="SSF57630">
    <property type="entry name" value="GLA-domain"/>
    <property type="match status" value="1"/>
</dbReference>
<keyword evidence="2" id="KW-0964">Secreted</keyword>
<keyword evidence="8" id="KW-0106">Calcium</keyword>
<accession>A0A663ECB9</accession>
<dbReference type="Gene3D" id="2.40.10.10">
    <property type="entry name" value="Trypsin-like serine proteases"/>
    <property type="match status" value="2"/>
</dbReference>
<dbReference type="InterPro" id="IPR009003">
    <property type="entry name" value="Peptidase_S1_PA"/>
</dbReference>
<keyword evidence="5 14" id="KW-0732">Signal</keyword>
<dbReference type="CDD" id="cd00190">
    <property type="entry name" value="Tryp_SPc"/>
    <property type="match status" value="1"/>
</dbReference>
<dbReference type="FunFam" id="2.10.25.10:FF:000173">
    <property type="entry name" value="Neurogenic locus notch protein 2"/>
    <property type="match status" value="1"/>
</dbReference>
<keyword evidence="3 11" id="KW-0245">EGF-like domain</keyword>
<feature type="domain" description="Gla" evidence="17">
    <location>
        <begin position="47"/>
        <end position="93"/>
    </location>
</feature>
<comment type="subcellular location">
    <subcellularLocation>
        <location evidence="1">Secreted</location>
    </subcellularLocation>
</comment>
<keyword evidence="4 12" id="KW-0645">Protease</keyword>
<dbReference type="PROSITE" id="PS50998">
    <property type="entry name" value="GLA_2"/>
    <property type="match status" value="1"/>
</dbReference>
<sequence length="634" mass="70700">MLTRMESSSSLVMFLLLMCSINSSCLFSYSVFMRKDEAHEVLKVHKRANYFLEEILPGNLERECNEEKCSFEEAKEIFHSQEKTMEFWFNYKGLNPCSTNPCNNGGVCKIRHYNYFCICPPKFGGDNCEKEKFECWYKNGGCWQYCRDGSSAFHVVCSCAKDYTLHEDGKRCVQAAPFPCGLIKARQALEEQRLGQKRLPRGLREHRNDDVAKWNESTEGAVRQMELEQSAVGENGPLKDAFGQSMHMEGDAGQTEVAGDASSWNKTLVDFMTQKPLGDGAAGQEAAVPAQDEAVEGAARTGEPGRGLAPRTEPTPGPAWQNETTAPAARQKERVENAAGQNQTGAVQTVRDGLNQSSDWGNVSATPQFVQVNVSSTLEHSDSRITGGTLCRRGHCPWQVLIRNSKDTGFCGGSLISSRWVVTAAHCLDLVRPHHVTVGDFDKYQREFKEQKIGVEQTWTHPHYDSNHYNGDIALLYLSSDVIFNEYAIPICLPSPNLATLLSEEGRIGMVSGWGATHDRGSTLRFLMKVQLPIVNMETCQRSTDRLITDNMFCAGYNTEVADTCKGDSGGPFTVPYHNTWFLLGIVSWGEGCAEKGKYGVYTRVSNYIPWIQEIVESVADSENVSINFSKYHF</sequence>
<dbReference type="PANTHER" id="PTHR24278">
    <property type="entry name" value="COAGULATION FACTOR"/>
    <property type="match status" value="1"/>
</dbReference>
<feature type="disulfide bond" evidence="11">
    <location>
        <begin position="119"/>
        <end position="128"/>
    </location>
</feature>
<dbReference type="SUPFAM" id="SSF50494">
    <property type="entry name" value="Trypsin-like serine proteases"/>
    <property type="match status" value="1"/>
</dbReference>
<dbReference type="SMART" id="SM00020">
    <property type="entry name" value="Tryp_SPc"/>
    <property type="match status" value="1"/>
</dbReference>
<dbReference type="RefSeq" id="XP_040982601.1">
    <property type="nucleotide sequence ID" value="XM_041126667.1"/>
</dbReference>
<evidence type="ECO:0000256" key="3">
    <source>
        <dbReference type="ARBA" id="ARBA00022536"/>
    </source>
</evidence>
<dbReference type="AlphaFoldDB" id="A0A663ECB9"/>
<dbReference type="SMART" id="SM00181">
    <property type="entry name" value="EGF"/>
    <property type="match status" value="2"/>
</dbReference>
<dbReference type="PROSITE" id="PS00022">
    <property type="entry name" value="EGF_1"/>
    <property type="match status" value="1"/>
</dbReference>
<dbReference type="GO" id="GO:0006508">
    <property type="term" value="P:proteolysis"/>
    <property type="evidence" value="ECO:0007669"/>
    <property type="project" value="UniProtKB-KW"/>
</dbReference>
<evidence type="ECO:0000256" key="7">
    <source>
        <dbReference type="ARBA" id="ARBA00022801"/>
    </source>
</evidence>
<dbReference type="Proteomes" id="UP000472275">
    <property type="component" value="Chromosome 10"/>
</dbReference>
<dbReference type="RefSeq" id="XP_040982605.1">
    <property type="nucleotide sequence ID" value="XM_041126671.1"/>
</dbReference>
<dbReference type="PROSITE" id="PS00135">
    <property type="entry name" value="TRYPSIN_SER"/>
    <property type="match status" value="1"/>
</dbReference>
<dbReference type="GO" id="GO:0004252">
    <property type="term" value="F:serine-type endopeptidase activity"/>
    <property type="evidence" value="ECO:0007669"/>
    <property type="project" value="InterPro"/>
</dbReference>
<organism evidence="18 19">
    <name type="scientific">Aquila chrysaetos chrysaetos</name>
    <dbReference type="NCBI Taxonomy" id="223781"/>
    <lineage>
        <taxon>Eukaryota</taxon>
        <taxon>Metazoa</taxon>
        <taxon>Chordata</taxon>
        <taxon>Craniata</taxon>
        <taxon>Vertebrata</taxon>
        <taxon>Euteleostomi</taxon>
        <taxon>Archelosauria</taxon>
        <taxon>Archosauria</taxon>
        <taxon>Dinosauria</taxon>
        <taxon>Saurischia</taxon>
        <taxon>Theropoda</taxon>
        <taxon>Coelurosauria</taxon>
        <taxon>Aves</taxon>
        <taxon>Neognathae</taxon>
        <taxon>Neoaves</taxon>
        <taxon>Telluraves</taxon>
        <taxon>Accipitrimorphae</taxon>
        <taxon>Accipitriformes</taxon>
        <taxon>Accipitridae</taxon>
        <taxon>Accipitrinae</taxon>
        <taxon>Aquila</taxon>
    </lineage>
</organism>
<evidence type="ECO:0000256" key="10">
    <source>
        <dbReference type="ARBA" id="ARBA00023180"/>
    </source>
</evidence>
<evidence type="ECO:0000313" key="18">
    <source>
        <dbReference type="Ensembl" id="ENSACCP00020009581.1"/>
    </source>
</evidence>
<dbReference type="PANTHER" id="PTHR24278:SF25">
    <property type="entry name" value="COAGULATION FACTOR IX"/>
    <property type="match status" value="1"/>
</dbReference>
<proteinExistence type="predicted"/>
<reference evidence="18" key="1">
    <citation type="submission" date="2025-08" db="UniProtKB">
        <authorList>
            <consortium name="Ensembl"/>
        </authorList>
    </citation>
    <scope>IDENTIFICATION</scope>
</reference>
<dbReference type="PROSITE" id="PS50026">
    <property type="entry name" value="EGF_3"/>
    <property type="match status" value="1"/>
</dbReference>
<dbReference type="Pfam" id="PF00089">
    <property type="entry name" value="Trypsin"/>
    <property type="match status" value="1"/>
</dbReference>
<dbReference type="SMART" id="SM00069">
    <property type="entry name" value="GLA"/>
    <property type="match status" value="1"/>
</dbReference>
<evidence type="ECO:0008006" key="20">
    <source>
        <dbReference type="Google" id="ProtNLM"/>
    </source>
</evidence>
<evidence type="ECO:0000256" key="5">
    <source>
        <dbReference type="ARBA" id="ARBA00022729"/>
    </source>
</evidence>
<evidence type="ECO:0000256" key="1">
    <source>
        <dbReference type="ARBA" id="ARBA00004613"/>
    </source>
</evidence>
<gene>
    <name evidence="18" type="primary">LOC121233591</name>
</gene>
<dbReference type="GeneTree" id="ENSGT00940000165072"/>
<dbReference type="RefSeq" id="XP_040982604.1">
    <property type="nucleotide sequence ID" value="XM_041126670.1"/>
</dbReference>
<protein>
    <recommendedName>
        <fullName evidence="20">Coagulation factor IX</fullName>
    </recommendedName>
</protein>
<dbReference type="KEGG" id="achc:121233591"/>
<dbReference type="FunFam" id="2.40.10.10:FF:000013">
    <property type="entry name" value="Coagulation factor X"/>
    <property type="match status" value="1"/>
</dbReference>
<keyword evidence="6" id="KW-0677">Repeat</keyword>
<dbReference type="Gene3D" id="2.10.25.10">
    <property type="entry name" value="Laminin"/>
    <property type="match status" value="2"/>
</dbReference>
<dbReference type="Pfam" id="PF14670">
    <property type="entry name" value="FXa_inhibition"/>
    <property type="match status" value="1"/>
</dbReference>
<dbReference type="InterPro" id="IPR000742">
    <property type="entry name" value="EGF"/>
</dbReference>
<dbReference type="GO" id="GO:0005615">
    <property type="term" value="C:extracellular space"/>
    <property type="evidence" value="ECO:0007669"/>
    <property type="project" value="TreeGrafter"/>
</dbReference>
<dbReference type="GO" id="GO:0005509">
    <property type="term" value="F:calcium ion binding"/>
    <property type="evidence" value="ECO:0007669"/>
    <property type="project" value="InterPro"/>
</dbReference>
<dbReference type="InterPro" id="IPR017857">
    <property type="entry name" value="Coagulation_fac-like_Gla_dom"/>
</dbReference>
<evidence type="ECO:0000256" key="11">
    <source>
        <dbReference type="PROSITE-ProRule" id="PRU00076"/>
    </source>
</evidence>
<evidence type="ECO:0000256" key="2">
    <source>
        <dbReference type="ARBA" id="ARBA00022525"/>
    </source>
</evidence>
<dbReference type="RefSeq" id="XP_040982603.1">
    <property type="nucleotide sequence ID" value="XM_041126669.1"/>
</dbReference>
<evidence type="ECO:0000256" key="4">
    <source>
        <dbReference type="ARBA" id="ARBA00022670"/>
    </source>
</evidence>
<keyword evidence="19" id="KW-1185">Reference proteome</keyword>
<name>A0A663ECB9_AQUCH</name>
<keyword evidence="12" id="KW-0720">Serine protease</keyword>
<dbReference type="RefSeq" id="XP_040982602.1">
    <property type="nucleotide sequence ID" value="XM_041126668.1"/>
</dbReference>
<dbReference type="PROSITE" id="PS00011">
    <property type="entry name" value="GLA_1"/>
    <property type="match status" value="1"/>
</dbReference>
<dbReference type="InterPro" id="IPR035972">
    <property type="entry name" value="GLA-like_dom_SF"/>
</dbReference>
<evidence type="ECO:0000313" key="19">
    <source>
        <dbReference type="Proteomes" id="UP000472275"/>
    </source>
</evidence>
<dbReference type="CDD" id="cd00054">
    <property type="entry name" value="EGF_CA"/>
    <property type="match status" value="1"/>
</dbReference>
<evidence type="ECO:0000256" key="13">
    <source>
        <dbReference type="SAM" id="MobiDB-lite"/>
    </source>
</evidence>
<dbReference type="Ensembl" id="ENSACCT00020009987.1">
    <property type="protein sequence ID" value="ENSACCP00020009581.1"/>
    <property type="gene ID" value="ENSACCG00020006531.1"/>
</dbReference>
<dbReference type="InterPro" id="IPR000294">
    <property type="entry name" value="GLA_domain"/>
</dbReference>
<dbReference type="OrthoDB" id="5918597at2759"/>
<dbReference type="InterPro" id="IPR043504">
    <property type="entry name" value="Peptidase_S1_PA_chymotrypsin"/>
</dbReference>
<evidence type="ECO:0000259" key="15">
    <source>
        <dbReference type="PROSITE" id="PS50026"/>
    </source>
</evidence>
<dbReference type="FunFam" id="4.10.740.10:FF:000001">
    <property type="entry name" value="vitamin K-dependent protein S"/>
    <property type="match status" value="1"/>
</dbReference>